<keyword evidence="1" id="KW-0238">DNA-binding</keyword>
<dbReference type="SUPFAM" id="SSF47413">
    <property type="entry name" value="lambda repressor-like DNA-binding domains"/>
    <property type="match status" value="1"/>
</dbReference>
<proteinExistence type="predicted"/>
<organism evidence="3 4">
    <name type="scientific">Chryseobacterium bernardetii</name>
    <dbReference type="NCBI Taxonomy" id="1241978"/>
    <lineage>
        <taxon>Bacteria</taxon>
        <taxon>Pseudomonadati</taxon>
        <taxon>Bacteroidota</taxon>
        <taxon>Flavobacteriia</taxon>
        <taxon>Flavobacteriales</taxon>
        <taxon>Weeksellaceae</taxon>
        <taxon>Chryseobacterium group</taxon>
        <taxon>Chryseobacterium</taxon>
    </lineage>
</organism>
<gene>
    <name evidence="3" type="ORF">EG339_02945</name>
</gene>
<dbReference type="RefSeq" id="WP_123868786.1">
    <property type="nucleotide sequence ID" value="NZ_CP033932.1"/>
</dbReference>
<dbReference type="PANTHER" id="PTHR46558:SF11">
    <property type="entry name" value="HTH-TYPE TRANSCRIPTIONAL REGULATOR XRE"/>
    <property type="match status" value="1"/>
</dbReference>
<evidence type="ECO:0000259" key="2">
    <source>
        <dbReference type="PROSITE" id="PS50943"/>
    </source>
</evidence>
<dbReference type="KEGG" id="cben:EG339_02945"/>
<dbReference type="SMART" id="SM00530">
    <property type="entry name" value="HTH_XRE"/>
    <property type="match status" value="1"/>
</dbReference>
<evidence type="ECO:0000256" key="1">
    <source>
        <dbReference type="ARBA" id="ARBA00023125"/>
    </source>
</evidence>
<protein>
    <submittedName>
        <fullName evidence="3">XRE family transcriptional regulator</fullName>
    </submittedName>
</protein>
<dbReference type="CDD" id="cd00093">
    <property type="entry name" value="HTH_XRE"/>
    <property type="match status" value="1"/>
</dbReference>
<dbReference type="EMBL" id="CP033932">
    <property type="protein sequence ID" value="AZB23650.1"/>
    <property type="molecule type" value="Genomic_DNA"/>
</dbReference>
<feature type="domain" description="HTH cro/C1-type" evidence="2">
    <location>
        <begin position="6"/>
        <end position="57"/>
    </location>
</feature>
<evidence type="ECO:0000313" key="4">
    <source>
        <dbReference type="Proteomes" id="UP000271193"/>
    </source>
</evidence>
<dbReference type="Pfam" id="PF01381">
    <property type="entry name" value="HTH_3"/>
    <property type="match status" value="1"/>
</dbReference>
<reference evidence="4" key="1">
    <citation type="submission" date="2018-11" db="EMBL/GenBank/DDBJ databases">
        <title>Proposal to divide the Flavobacteriaceae and reorganize its genera based on Amino Acid Identity values calculated from whole genome sequences.</title>
        <authorList>
            <person name="Nicholson A.C."/>
            <person name="Gulvik C.A."/>
            <person name="Whitney A.M."/>
            <person name="Humrighouse B.W."/>
            <person name="Bell M."/>
            <person name="Holmes B."/>
            <person name="Steigerwalt A.G."/>
            <person name="Villarma A."/>
            <person name="Sheth M."/>
            <person name="Batra D."/>
            <person name="Pryor J."/>
            <person name="Bernardet J.-F."/>
            <person name="Hugo C."/>
            <person name="Kampfer P."/>
            <person name="Newman J."/>
            <person name="McQuiston J.R."/>
        </authorList>
    </citation>
    <scope>NUCLEOTIDE SEQUENCE [LARGE SCALE GENOMIC DNA]</scope>
    <source>
        <strain evidence="4">G0229</strain>
    </source>
</reference>
<dbReference type="GeneID" id="99063757"/>
<dbReference type="InterPro" id="IPR001387">
    <property type="entry name" value="Cro/C1-type_HTH"/>
</dbReference>
<accession>A0A3G6TC71</accession>
<keyword evidence="4" id="KW-1185">Reference proteome</keyword>
<sequence>MNDKKLKELRKNAKLTQQELAELVGVDRRSIISYEKGESIPAPIAKLLHILLETDYLLKLEANEVNLIELETSNSIDLQIEDLKKDFSEKIEELTDLIRAYSLADRTYLRSIISHFDIKPKDISEAENIEEKLEIKKQ</sequence>
<evidence type="ECO:0000313" key="3">
    <source>
        <dbReference type="EMBL" id="AZB23650.1"/>
    </source>
</evidence>
<dbReference type="AlphaFoldDB" id="A0A3G6TC71"/>
<dbReference type="InterPro" id="IPR010982">
    <property type="entry name" value="Lambda_DNA-bd_dom_sf"/>
</dbReference>
<dbReference type="PANTHER" id="PTHR46558">
    <property type="entry name" value="TRACRIPTIONAL REGULATORY PROTEIN-RELATED-RELATED"/>
    <property type="match status" value="1"/>
</dbReference>
<dbReference type="GO" id="GO:0003677">
    <property type="term" value="F:DNA binding"/>
    <property type="evidence" value="ECO:0007669"/>
    <property type="project" value="UniProtKB-KW"/>
</dbReference>
<name>A0A3G6TC71_9FLAO</name>
<dbReference type="Gene3D" id="1.10.260.40">
    <property type="entry name" value="lambda repressor-like DNA-binding domains"/>
    <property type="match status" value="1"/>
</dbReference>
<dbReference type="PROSITE" id="PS50943">
    <property type="entry name" value="HTH_CROC1"/>
    <property type="match status" value="1"/>
</dbReference>
<dbReference type="Proteomes" id="UP000271193">
    <property type="component" value="Chromosome"/>
</dbReference>